<dbReference type="InterPro" id="IPR007837">
    <property type="entry name" value="DinB"/>
</dbReference>
<dbReference type="PANTHER" id="PTHR37302:SF1">
    <property type="entry name" value="PROTEIN DINB"/>
    <property type="match status" value="1"/>
</dbReference>
<dbReference type="PANTHER" id="PTHR37302">
    <property type="entry name" value="SLR1116 PROTEIN"/>
    <property type="match status" value="1"/>
</dbReference>
<keyword evidence="4" id="KW-1185">Reference proteome</keyword>
<dbReference type="RefSeq" id="WP_003325838.1">
    <property type="nucleotide sequence ID" value="NC_014639.1"/>
</dbReference>
<dbReference type="EMBL" id="CP002207">
    <property type="protein sequence ID" value="ADP32564.1"/>
    <property type="molecule type" value="Genomic_DNA"/>
</dbReference>
<dbReference type="Proteomes" id="UP000006867">
    <property type="component" value="Chromosome"/>
</dbReference>
<comment type="similarity">
    <text evidence="1">Belongs to the DinB family.</text>
</comment>
<evidence type="ECO:0000313" key="3">
    <source>
        <dbReference type="EMBL" id="ADP32564.1"/>
    </source>
</evidence>
<protein>
    <submittedName>
        <fullName evidence="3">Nuclease inhibitor</fullName>
    </submittedName>
</protein>
<evidence type="ECO:0000313" key="4">
    <source>
        <dbReference type="Proteomes" id="UP000006867"/>
    </source>
</evidence>
<gene>
    <name evidence="3" type="ordered locus">BATR1942_08145</name>
</gene>
<evidence type="ECO:0000256" key="2">
    <source>
        <dbReference type="ARBA" id="ARBA00022723"/>
    </source>
</evidence>
<evidence type="ECO:0000256" key="1">
    <source>
        <dbReference type="ARBA" id="ARBA00008635"/>
    </source>
</evidence>
<name>A0ABM5LXC5_BACA1</name>
<accession>A0ABM5LXC5</accession>
<keyword evidence="2" id="KW-0479">Metal-binding</keyword>
<sequence length="168" mass="19600">MAHLELQLYEYNRWANQQIFNRLKELPEDVYRQKIQSVFPSIAHVLAHVYLSDLGWIEVFSGKSLNQSLMLAEQLKEQTQLKEIEEMETMFFELSERYKSFLHQDEHIDKPLVIENPSGDLKTSVSELVPHVVNHGTYHRGNIAAMLRQIGYASAPTDYGVYLYLKTK</sequence>
<reference evidence="3 4" key="1">
    <citation type="journal article" date="2011" name="Front. Microbiol.">
        <title>Genomic signatures of strain selection and enhancement in Bacillus atrophaeus var. globigii, a historical biowarfare simulant.</title>
        <authorList>
            <person name="Gibbons H.S."/>
            <person name="Broomall S.M."/>
            <person name="McNew L.A."/>
            <person name="Daligault H."/>
            <person name="Chapman C."/>
            <person name="Bruce D."/>
            <person name="Karavis M."/>
            <person name="Krepps M."/>
            <person name="McGregor P.A."/>
            <person name="Hong C."/>
            <person name="Park K.H."/>
            <person name="Akmal A."/>
            <person name="Feldman A."/>
            <person name="Lin J.S."/>
            <person name="Chang W.E."/>
            <person name="Higgs B.W."/>
            <person name="Demirev P."/>
            <person name="Lindquist J."/>
            <person name="Liem A."/>
            <person name="Fochler E."/>
            <person name="Read T.D."/>
            <person name="Tapia R."/>
            <person name="Johnson S."/>
            <person name="Bishop-Lilly K.A."/>
            <person name="Detter C."/>
            <person name="Han C."/>
            <person name="Sozhamannan S."/>
            <person name="Rosenzweig C.N."/>
            <person name="Skowronski E.W."/>
        </authorList>
    </citation>
    <scope>NUCLEOTIDE SEQUENCE [LARGE SCALE GENOMIC DNA]</scope>
    <source>
        <strain evidence="3 4">1942</strain>
    </source>
</reference>
<organism evidence="3 4">
    <name type="scientific">Bacillus atrophaeus (strain 1942)</name>
    <dbReference type="NCBI Taxonomy" id="720555"/>
    <lineage>
        <taxon>Bacteria</taxon>
        <taxon>Bacillati</taxon>
        <taxon>Bacillota</taxon>
        <taxon>Bacilli</taxon>
        <taxon>Bacillales</taxon>
        <taxon>Bacillaceae</taxon>
        <taxon>Bacillus</taxon>
    </lineage>
</organism>
<dbReference type="InterPro" id="IPR034660">
    <property type="entry name" value="DinB/YfiT-like"/>
</dbReference>
<dbReference type="Gene3D" id="1.20.120.450">
    <property type="entry name" value="dinb family like domain"/>
    <property type="match status" value="1"/>
</dbReference>
<dbReference type="SUPFAM" id="SSF109854">
    <property type="entry name" value="DinB/YfiT-like putative metalloenzymes"/>
    <property type="match status" value="1"/>
</dbReference>
<dbReference type="Pfam" id="PF05163">
    <property type="entry name" value="DinB"/>
    <property type="match status" value="1"/>
</dbReference>
<proteinExistence type="inferred from homology"/>